<comment type="caution">
    <text evidence="2">The sequence shown here is derived from an EMBL/GenBank/DDBJ whole genome shotgun (WGS) entry which is preliminary data.</text>
</comment>
<feature type="domain" description="Integrase zinc-binding" evidence="1">
    <location>
        <begin position="248"/>
        <end position="299"/>
    </location>
</feature>
<evidence type="ECO:0000313" key="2">
    <source>
        <dbReference type="EMBL" id="OAF64180.1"/>
    </source>
</evidence>
<reference evidence="2 3" key="1">
    <citation type="submission" date="2016-04" db="EMBL/GenBank/DDBJ databases">
        <title>The genome of Intoshia linei affirms orthonectids as highly simplified spiralians.</title>
        <authorList>
            <person name="Mikhailov K.V."/>
            <person name="Slusarev G.S."/>
            <person name="Nikitin M.A."/>
            <person name="Logacheva M.D."/>
            <person name="Penin A."/>
            <person name="Aleoshin V."/>
            <person name="Panchin Y.V."/>
        </authorList>
    </citation>
    <scope>NUCLEOTIDE SEQUENCE [LARGE SCALE GENOMIC DNA]</scope>
    <source>
        <strain evidence="2">Intl2013</strain>
        <tissue evidence="2">Whole animal</tissue>
    </source>
</reference>
<dbReference type="EMBL" id="LWCA01002050">
    <property type="protein sequence ID" value="OAF64180.1"/>
    <property type="molecule type" value="Genomic_DNA"/>
</dbReference>
<dbReference type="Proteomes" id="UP000078046">
    <property type="component" value="Unassembled WGS sequence"/>
</dbReference>
<keyword evidence="3" id="KW-1185">Reference proteome</keyword>
<gene>
    <name evidence="2" type="ORF">A3Q56_08013</name>
</gene>
<sequence length="300" mass="35954">MNNLLPKPKPLMDENGVLTSEWIQEFELMMQLDEAVEKESKNSRKLTLLKIFIGSEARKRLDERNLKPSYNFYKDDILKWKIINVSMERLKFNKIIRPQHESTQSFISRLYKGARNCQFVDKNERIRDQLLCGIENNTITMELLIRNSLKLSDRISICQKYDSIFDRIEFKGESKMTCFKCHKPGHISKIVNRQIFKKKSVNAIHTENEINQKLAFHNSDETKHFEENIYVKKDIMYIDHNGKSLILVPKQHFSLVIQFYHQSVAFCHPRLTKTFYNIRTKYFWSYMYRDIKEYIEKCID</sequence>
<proteinExistence type="predicted"/>
<evidence type="ECO:0000313" key="3">
    <source>
        <dbReference type="Proteomes" id="UP000078046"/>
    </source>
</evidence>
<evidence type="ECO:0000259" key="1">
    <source>
        <dbReference type="Pfam" id="PF17921"/>
    </source>
</evidence>
<protein>
    <recommendedName>
        <fullName evidence="1">Integrase zinc-binding domain-containing protein</fullName>
    </recommendedName>
</protein>
<dbReference type="Gene3D" id="1.10.340.70">
    <property type="match status" value="1"/>
</dbReference>
<dbReference type="OrthoDB" id="6084604at2759"/>
<dbReference type="InterPro" id="IPR041588">
    <property type="entry name" value="Integrase_H2C2"/>
</dbReference>
<feature type="non-terminal residue" evidence="2">
    <location>
        <position position="300"/>
    </location>
</feature>
<organism evidence="2 3">
    <name type="scientific">Intoshia linei</name>
    <dbReference type="NCBI Taxonomy" id="1819745"/>
    <lineage>
        <taxon>Eukaryota</taxon>
        <taxon>Metazoa</taxon>
        <taxon>Spiralia</taxon>
        <taxon>Lophotrochozoa</taxon>
        <taxon>Mesozoa</taxon>
        <taxon>Orthonectida</taxon>
        <taxon>Rhopaluridae</taxon>
        <taxon>Intoshia</taxon>
    </lineage>
</organism>
<dbReference type="AlphaFoldDB" id="A0A177AQT8"/>
<name>A0A177AQT8_9BILA</name>
<dbReference type="Pfam" id="PF17921">
    <property type="entry name" value="Integrase_H2C2"/>
    <property type="match status" value="1"/>
</dbReference>
<accession>A0A177AQT8</accession>